<name>A0A5B9P8Z3_9BACT</name>
<dbReference type="InterPro" id="IPR002372">
    <property type="entry name" value="PQQ_rpt_dom"/>
</dbReference>
<dbReference type="InterPro" id="IPR015943">
    <property type="entry name" value="WD40/YVTN_repeat-like_dom_sf"/>
</dbReference>
<dbReference type="PANTHER" id="PTHR34512">
    <property type="entry name" value="CELL SURFACE PROTEIN"/>
    <property type="match status" value="1"/>
</dbReference>
<organism evidence="4 5">
    <name type="scientific">Mariniblastus fucicola</name>
    <dbReference type="NCBI Taxonomy" id="980251"/>
    <lineage>
        <taxon>Bacteria</taxon>
        <taxon>Pseudomonadati</taxon>
        <taxon>Planctomycetota</taxon>
        <taxon>Planctomycetia</taxon>
        <taxon>Pirellulales</taxon>
        <taxon>Pirellulaceae</taxon>
        <taxon>Mariniblastus</taxon>
    </lineage>
</organism>
<dbReference type="Proteomes" id="UP000322214">
    <property type="component" value="Chromosome"/>
</dbReference>
<evidence type="ECO:0000256" key="1">
    <source>
        <dbReference type="SAM" id="MobiDB-lite"/>
    </source>
</evidence>
<dbReference type="Gene3D" id="2.40.10.480">
    <property type="match status" value="1"/>
</dbReference>
<dbReference type="InterPro" id="IPR011047">
    <property type="entry name" value="Quinoprotein_ADH-like_sf"/>
</dbReference>
<dbReference type="SUPFAM" id="SSF50998">
    <property type="entry name" value="Quinoprotein alcohol dehydrogenase-like"/>
    <property type="match status" value="1"/>
</dbReference>
<feature type="compositionally biased region" description="Low complexity" evidence="1">
    <location>
        <begin position="356"/>
        <end position="368"/>
    </location>
</feature>
<dbReference type="Pfam" id="PF13360">
    <property type="entry name" value="PQQ_2"/>
    <property type="match status" value="1"/>
</dbReference>
<accession>A0A5B9P8Z3</accession>
<feature type="region of interest" description="Disordered" evidence="1">
    <location>
        <begin position="353"/>
        <end position="381"/>
    </location>
</feature>
<reference evidence="4 5" key="1">
    <citation type="submission" date="2019-08" db="EMBL/GenBank/DDBJ databases">
        <title>Deep-cultivation of Planctomycetes and their phenomic and genomic characterization uncovers novel biology.</title>
        <authorList>
            <person name="Wiegand S."/>
            <person name="Jogler M."/>
            <person name="Boedeker C."/>
            <person name="Pinto D."/>
            <person name="Vollmers J."/>
            <person name="Rivas-Marin E."/>
            <person name="Kohn T."/>
            <person name="Peeters S.H."/>
            <person name="Heuer A."/>
            <person name="Rast P."/>
            <person name="Oberbeckmann S."/>
            <person name="Bunk B."/>
            <person name="Jeske O."/>
            <person name="Meyerdierks A."/>
            <person name="Storesund J.E."/>
            <person name="Kallscheuer N."/>
            <person name="Luecker S."/>
            <person name="Lage O.M."/>
            <person name="Pohl T."/>
            <person name="Merkel B.J."/>
            <person name="Hornburger P."/>
            <person name="Mueller R.-W."/>
            <person name="Bruemmer F."/>
            <person name="Labrenz M."/>
            <person name="Spormann A.M."/>
            <person name="Op den Camp H."/>
            <person name="Overmann J."/>
            <person name="Amann R."/>
            <person name="Jetten M.S.M."/>
            <person name="Mascher T."/>
            <person name="Medema M.H."/>
            <person name="Devos D.P."/>
            <person name="Kaster A.-K."/>
            <person name="Ovreas L."/>
            <person name="Rohde M."/>
            <person name="Galperin M.Y."/>
            <person name="Jogler C."/>
        </authorList>
    </citation>
    <scope>NUCLEOTIDE SEQUENCE [LARGE SCALE GENOMIC DNA]</scope>
    <source>
        <strain evidence="4 5">FC18</strain>
    </source>
</reference>
<feature type="domain" description="Pyrrolo-quinoline quinone repeat" evidence="3">
    <location>
        <begin position="100"/>
        <end position="266"/>
    </location>
</feature>
<evidence type="ECO:0000313" key="4">
    <source>
        <dbReference type="EMBL" id="QEG21392.1"/>
    </source>
</evidence>
<dbReference type="Gene3D" id="2.130.10.10">
    <property type="entry name" value="YVTN repeat-like/Quinoprotein amine dehydrogenase"/>
    <property type="match status" value="1"/>
</dbReference>
<dbReference type="EMBL" id="CP042912">
    <property type="protein sequence ID" value="QEG21392.1"/>
    <property type="molecule type" value="Genomic_DNA"/>
</dbReference>
<feature type="chain" id="PRO_5022965530" evidence="2">
    <location>
        <begin position="27"/>
        <end position="447"/>
    </location>
</feature>
<evidence type="ECO:0000259" key="3">
    <source>
        <dbReference type="Pfam" id="PF13360"/>
    </source>
</evidence>
<dbReference type="KEGG" id="mff:MFFC18_12480"/>
<keyword evidence="5" id="KW-1185">Reference proteome</keyword>
<feature type="signal peptide" evidence="2">
    <location>
        <begin position="1"/>
        <end position="26"/>
    </location>
</feature>
<evidence type="ECO:0000256" key="2">
    <source>
        <dbReference type="SAM" id="SignalP"/>
    </source>
</evidence>
<evidence type="ECO:0000313" key="5">
    <source>
        <dbReference type="Proteomes" id="UP000322214"/>
    </source>
</evidence>
<proteinExistence type="predicted"/>
<keyword evidence="2" id="KW-0732">Signal</keyword>
<sequence precursor="true">MTQLQTRYFSLAALFAFTVFTISAEAQEDWPRFRGASGSGISSSSAPTQWGPEKNIQWKTALPGAGASSPVVVSDKVFLTCYSGYGESRENVGNKEDLKRHVVCIDRTTGKELWSKTIAGTANEDDFSGIGVTAHGYASHTPVCDGESLFVFLGKSGVIAYDLDGKELWKKSVGDGSDSRKWGSASSPIVHDGLLIVPALAESRAVYALDKKTGEQVWVCESDALDNTWATPMIVNVDDRRSDIVIGVPDELWAINSENGKLKWAASGIGDTGFYTSAVESDGMIYASIGGRSGGGSIAIRSGGTKDVTDSHVAWNGRTMASFASPVVYNGHMFVIGRGGVVSVVDIETGKEVGKSRMQSSDSSRPKSSGGGGRFGSPDYGSPVIAGDKVYYTKGNGETFVFNADAECKQIAANKLTDDAEIFPGTPAISNGQLLIRSNKYLYCIGE</sequence>
<dbReference type="AlphaFoldDB" id="A0A5B9P8Z3"/>
<dbReference type="SMART" id="SM00564">
    <property type="entry name" value="PQQ"/>
    <property type="match status" value="4"/>
</dbReference>
<dbReference type="RefSeq" id="WP_075084417.1">
    <property type="nucleotide sequence ID" value="NZ_CP042912.1"/>
</dbReference>
<gene>
    <name evidence="4" type="ORF">MFFC18_12480</name>
</gene>
<dbReference type="PANTHER" id="PTHR34512:SF30">
    <property type="entry name" value="OUTER MEMBRANE PROTEIN ASSEMBLY FACTOR BAMB"/>
    <property type="match status" value="1"/>
</dbReference>
<dbReference type="InterPro" id="IPR018391">
    <property type="entry name" value="PQQ_b-propeller_rpt"/>
</dbReference>
<protein>
    <submittedName>
        <fullName evidence="4">Outer membrane biogenesis protein BamB</fullName>
    </submittedName>
</protein>
<dbReference type="STRING" id="980251.GCA_001642875_01627"/>